<dbReference type="RefSeq" id="XP_006811870.1">
    <property type="nucleotide sequence ID" value="XM_006811807.1"/>
</dbReference>
<dbReference type="InterPro" id="IPR047115">
    <property type="entry name" value="ARSB"/>
</dbReference>
<dbReference type="SUPFAM" id="SSF53649">
    <property type="entry name" value="Alkaline phosphatase-like"/>
    <property type="match status" value="1"/>
</dbReference>
<gene>
    <name evidence="8" type="primary">LOC102804222</name>
</gene>
<accession>A0ABM0LVS9</accession>
<name>A0ABM0LVS9_SACKO</name>
<dbReference type="Proteomes" id="UP000694865">
    <property type="component" value="Unplaced"/>
</dbReference>
<evidence type="ECO:0000313" key="8">
    <source>
        <dbReference type="RefSeq" id="XP_006811870.1"/>
    </source>
</evidence>
<comment type="similarity">
    <text evidence="2">Belongs to the sulfatase family.</text>
</comment>
<dbReference type="Pfam" id="PF00884">
    <property type="entry name" value="Sulfatase"/>
    <property type="match status" value="1"/>
</dbReference>
<protein>
    <submittedName>
        <fullName evidence="8">Arylsulfatase B-like</fullName>
    </submittedName>
</protein>
<evidence type="ECO:0000259" key="6">
    <source>
        <dbReference type="Pfam" id="PF00884"/>
    </source>
</evidence>
<evidence type="ECO:0000256" key="1">
    <source>
        <dbReference type="ARBA" id="ARBA00001913"/>
    </source>
</evidence>
<evidence type="ECO:0000313" key="7">
    <source>
        <dbReference type="Proteomes" id="UP000694865"/>
    </source>
</evidence>
<keyword evidence="5" id="KW-0325">Glycoprotein</keyword>
<evidence type="ECO:0000256" key="4">
    <source>
        <dbReference type="ARBA" id="ARBA00022837"/>
    </source>
</evidence>
<evidence type="ECO:0000256" key="2">
    <source>
        <dbReference type="ARBA" id="ARBA00008779"/>
    </source>
</evidence>
<organism evidence="7 8">
    <name type="scientific">Saccoglossus kowalevskii</name>
    <name type="common">Acorn worm</name>
    <dbReference type="NCBI Taxonomy" id="10224"/>
    <lineage>
        <taxon>Eukaryota</taxon>
        <taxon>Metazoa</taxon>
        <taxon>Hemichordata</taxon>
        <taxon>Enteropneusta</taxon>
        <taxon>Harrimaniidae</taxon>
        <taxon>Saccoglossus</taxon>
    </lineage>
</organism>
<sequence>MIDDVGWNDVGYHGSSISTPHMDTLAKEGTKLENYYVAHLCSPSRGMFLTGKHMIHLGMEGGIIMPFERKCLPVNEATIAQELKLKNYSTHAIGKWHVGYYKKACLPNNRGFDTFFGIIGGCADHYTHKNTHWWELYRNNISIAQEYQGHYSTDLYAREATNVIRNHDASKPMFMYLAFQAAHLPLQAPRKYIDMYSNIEDPDRRVYAAMVTCMDDAIGNVVDQLREAGLWNNTVLIVSTDNGGAKISGNNWPLKGSKASLWEGGVRGVAFVTSPFLADHVRGTSNHQLMHVTDWFPTMLHVAGVYSDVIKSMTLDGVNQWNTISENRQTERNDVLINLNVNRKVKHVHYEEPWLDNEHFDVRIKSALRLGNWKLLTGSQVYKLHACHGVACQYTSTDDMECHYTSTDDMGCQYTSTDDMISVHIY</sequence>
<dbReference type="InterPro" id="IPR017850">
    <property type="entry name" value="Alkaline_phosphatase_core_sf"/>
</dbReference>
<keyword evidence="3" id="KW-0479">Metal-binding</keyword>
<evidence type="ECO:0000256" key="5">
    <source>
        <dbReference type="ARBA" id="ARBA00023180"/>
    </source>
</evidence>
<dbReference type="Gene3D" id="3.40.720.10">
    <property type="entry name" value="Alkaline Phosphatase, subunit A"/>
    <property type="match status" value="1"/>
</dbReference>
<proteinExistence type="inferred from homology"/>
<dbReference type="PANTHER" id="PTHR10342">
    <property type="entry name" value="ARYLSULFATASE"/>
    <property type="match status" value="1"/>
</dbReference>
<keyword evidence="7" id="KW-1185">Reference proteome</keyword>
<reference evidence="8" key="1">
    <citation type="submission" date="2025-08" db="UniProtKB">
        <authorList>
            <consortium name="RefSeq"/>
        </authorList>
    </citation>
    <scope>IDENTIFICATION</scope>
    <source>
        <tissue evidence="8">Testes</tissue>
    </source>
</reference>
<dbReference type="GeneID" id="102804222"/>
<evidence type="ECO:0000256" key="3">
    <source>
        <dbReference type="ARBA" id="ARBA00022723"/>
    </source>
</evidence>
<dbReference type="CDD" id="cd16029">
    <property type="entry name" value="4-S"/>
    <property type="match status" value="1"/>
</dbReference>
<dbReference type="InterPro" id="IPR000917">
    <property type="entry name" value="Sulfatase_N"/>
</dbReference>
<keyword evidence="4" id="KW-0106">Calcium</keyword>
<feature type="domain" description="Sulfatase N-terminal" evidence="6">
    <location>
        <begin position="1"/>
        <end position="305"/>
    </location>
</feature>
<dbReference type="Gene3D" id="3.30.1120.10">
    <property type="match status" value="1"/>
</dbReference>
<dbReference type="PANTHER" id="PTHR10342:SF274">
    <property type="entry name" value="ARYLSULFATASE B"/>
    <property type="match status" value="1"/>
</dbReference>
<comment type="cofactor">
    <cofactor evidence="1">
        <name>Ca(2+)</name>
        <dbReference type="ChEBI" id="CHEBI:29108"/>
    </cofactor>
</comment>